<dbReference type="InterPro" id="IPR011053">
    <property type="entry name" value="Single_hybrid_motif"/>
</dbReference>
<reference evidence="3" key="1">
    <citation type="submission" date="2020-02" db="EMBL/GenBank/DDBJ databases">
        <authorList>
            <person name="Meier V. D."/>
        </authorList>
    </citation>
    <scope>NUCLEOTIDE SEQUENCE</scope>
    <source>
        <strain evidence="3">AVDCRST_MAG67</strain>
    </source>
</reference>
<dbReference type="InterPro" id="IPR000089">
    <property type="entry name" value="Biotin_lipoyl"/>
</dbReference>
<dbReference type="GO" id="GO:0005960">
    <property type="term" value="C:glycine cleavage complex"/>
    <property type="evidence" value="ECO:0007669"/>
    <property type="project" value="InterPro"/>
</dbReference>
<name>A0A6J4S356_9ACTN</name>
<accession>A0A6J4S356</accession>
<dbReference type="InterPro" id="IPR033753">
    <property type="entry name" value="GCV_H/Fam206"/>
</dbReference>
<evidence type="ECO:0000259" key="2">
    <source>
        <dbReference type="PROSITE" id="PS50968"/>
    </source>
</evidence>
<protein>
    <submittedName>
        <fullName evidence="3">Glycine cleavage system H protein</fullName>
    </submittedName>
</protein>
<dbReference type="EMBL" id="CADCVQ010000055">
    <property type="protein sequence ID" value="CAA9487644.1"/>
    <property type="molecule type" value="Genomic_DNA"/>
</dbReference>
<dbReference type="SUPFAM" id="SSF51230">
    <property type="entry name" value="Single hybrid motif"/>
    <property type="match status" value="1"/>
</dbReference>
<keyword evidence="1" id="KW-0450">Lipoyl</keyword>
<feature type="domain" description="Lipoyl-binding" evidence="2">
    <location>
        <begin position="23"/>
        <end position="105"/>
    </location>
</feature>
<dbReference type="PANTHER" id="PTHR11715">
    <property type="entry name" value="GLYCINE CLEAVAGE SYSTEM H PROTEIN"/>
    <property type="match status" value="1"/>
</dbReference>
<gene>
    <name evidence="3" type="ORF">AVDCRST_MAG67-1150</name>
</gene>
<dbReference type="Gene3D" id="2.40.50.100">
    <property type="match status" value="1"/>
</dbReference>
<dbReference type="PROSITE" id="PS50968">
    <property type="entry name" value="BIOTINYL_LIPOYL"/>
    <property type="match status" value="1"/>
</dbReference>
<evidence type="ECO:0000313" key="3">
    <source>
        <dbReference type="EMBL" id="CAA9487644.1"/>
    </source>
</evidence>
<dbReference type="GO" id="GO:0019464">
    <property type="term" value="P:glycine decarboxylation via glycine cleavage system"/>
    <property type="evidence" value="ECO:0007669"/>
    <property type="project" value="InterPro"/>
</dbReference>
<proteinExistence type="predicted"/>
<dbReference type="Pfam" id="PF01597">
    <property type="entry name" value="GCV_H"/>
    <property type="match status" value="1"/>
</dbReference>
<organism evidence="3">
    <name type="scientific">uncultured Solirubrobacteraceae bacterium</name>
    <dbReference type="NCBI Taxonomy" id="1162706"/>
    <lineage>
        <taxon>Bacteria</taxon>
        <taxon>Bacillati</taxon>
        <taxon>Actinomycetota</taxon>
        <taxon>Thermoleophilia</taxon>
        <taxon>Solirubrobacterales</taxon>
        <taxon>Solirubrobacteraceae</taxon>
        <taxon>environmental samples</taxon>
    </lineage>
</organism>
<dbReference type="PANTHER" id="PTHR11715:SF3">
    <property type="entry name" value="GLYCINE CLEAVAGE SYSTEM H PROTEIN-RELATED"/>
    <property type="match status" value="1"/>
</dbReference>
<dbReference type="GO" id="GO:0009249">
    <property type="term" value="P:protein lipoylation"/>
    <property type="evidence" value="ECO:0007669"/>
    <property type="project" value="TreeGrafter"/>
</dbReference>
<dbReference type="GO" id="GO:0005829">
    <property type="term" value="C:cytosol"/>
    <property type="evidence" value="ECO:0007669"/>
    <property type="project" value="TreeGrafter"/>
</dbReference>
<evidence type="ECO:0000256" key="1">
    <source>
        <dbReference type="ARBA" id="ARBA00022823"/>
    </source>
</evidence>
<dbReference type="AlphaFoldDB" id="A0A6J4S356"/>
<dbReference type="InterPro" id="IPR002930">
    <property type="entry name" value="GCV_H"/>
</dbReference>
<dbReference type="CDD" id="cd06848">
    <property type="entry name" value="GCS_H"/>
    <property type="match status" value="1"/>
</dbReference>
<sequence>MASYPTDLRYTDKHQWLRLDGKLAVLGITEVGAEQLGAVGFVELPYPGELFKAGELAGRVSGATSSTTITMPFTGQINSVNKALDDGAARVNDDPYGEGWIMRIEPGDPAAVEQLMDAAAYEAFVSAQ</sequence>